<comment type="caution">
    <text evidence="2">The sequence shown here is derived from an EMBL/GenBank/DDBJ whole genome shotgun (WGS) entry which is preliminary data.</text>
</comment>
<feature type="transmembrane region" description="Helical" evidence="1">
    <location>
        <begin position="170"/>
        <end position="198"/>
    </location>
</feature>
<accession>A0A3A5K002</accession>
<feature type="transmembrane region" description="Helical" evidence="1">
    <location>
        <begin position="331"/>
        <end position="359"/>
    </location>
</feature>
<organism evidence="2 3">
    <name type="scientific">Buttiauxella izardii</name>
    <dbReference type="NCBI Taxonomy" id="82991"/>
    <lineage>
        <taxon>Bacteria</taxon>
        <taxon>Pseudomonadati</taxon>
        <taxon>Pseudomonadota</taxon>
        <taxon>Gammaproteobacteria</taxon>
        <taxon>Enterobacterales</taxon>
        <taxon>Enterobacteriaceae</taxon>
        <taxon>Buttiauxella</taxon>
    </lineage>
</organism>
<dbReference type="AlphaFoldDB" id="A0A3A5K002"/>
<gene>
    <name evidence="2" type="ORF">D6029_07095</name>
</gene>
<feature type="transmembrane region" description="Helical" evidence="1">
    <location>
        <begin position="113"/>
        <end position="131"/>
    </location>
</feature>
<evidence type="ECO:0000313" key="2">
    <source>
        <dbReference type="EMBL" id="RJT25984.1"/>
    </source>
</evidence>
<feature type="transmembrane region" description="Helical" evidence="1">
    <location>
        <begin position="5"/>
        <end position="22"/>
    </location>
</feature>
<feature type="transmembrane region" description="Helical" evidence="1">
    <location>
        <begin position="137"/>
        <end position="158"/>
    </location>
</feature>
<keyword evidence="3" id="KW-1185">Reference proteome</keyword>
<dbReference type="EMBL" id="QZWH01000011">
    <property type="protein sequence ID" value="RJT25984.1"/>
    <property type="molecule type" value="Genomic_DNA"/>
</dbReference>
<evidence type="ECO:0000256" key="1">
    <source>
        <dbReference type="SAM" id="Phobius"/>
    </source>
</evidence>
<evidence type="ECO:0000313" key="3">
    <source>
        <dbReference type="Proteomes" id="UP000276295"/>
    </source>
</evidence>
<keyword evidence="1" id="KW-0812">Transmembrane</keyword>
<feature type="transmembrane region" description="Helical" evidence="1">
    <location>
        <begin position="204"/>
        <end position="222"/>
    </location>
</feature>
<keyword evidence="1" id="KW-1133">Transmembrane helix</keyword>
<sequence>MPLTIIYSISLVSFIIGGLISYSQYNILPVDNILEVIILSTSFFFRPKFDSKFSATVFYIITIYIVIKTIINVGIMGVNYLDYFLANKFVVYFMILLYLSGKCAFSPLFIKNIYTLLLYSFLIKYILWHFLSDSSRPGIFVENNFELLFLILLSIVKIERVGGLTKLEMIILPSVFLLSGSRSGLLCILFMMFCYMFKTIDYKIILKLIFLSLLALTVFKIFESRMVGMELQQIDRYVFFEGFLHSIKGWGILNYIFGNYILAPLDAYTCSRLSFYQVLFSYNGSYECYSVILHSFVLRVIYDFGFLGFILTLLILWRLLSTHLSVRSSIIAFACILLNGFSVSSLNSALCMLGLIFIITSYNEEHEKL</sequence>
<protein>
    <recommendedName>
        <fullName evidence="4">O-antigen ligase domain-containing protein</fullName>
    </recommendedName>
</protein>
<name>A0A3A5K002_9ENTR</name>
<feature type="transmembrane region" description="Helical" evidence="1">
    <location>
        <begin position="83"/>
        <end position="101"/>
    </location>
</feature>
<dbReference type="OrthoDB" id="6309743at2"/>
<dbReference type="Proteomes" id="UP000276295">
    <property type="component" value="Unassembled WGS sequence"/>
</dbReference>
<dbReference type="RefSeq" id="WP_120064089.1">
    <property type="nucleotide sequence ID" value="NZ_QZWH01000011.1"/>
</dbReference>
<proteinExistence type="predicted"/>
<evidence type="ECO:0008006" key="4">
    <source>
        <dbReference type="Google" id="ProtNLM"/>
    </source>
</evidence>
<keyword evidence="1" id="KW-0472">Membrane</keyword>
<reference evidence="2 3" key="1">
    <citation type="submission" date="2018-09" db="EMBL/GenBank/DDBJ databases">
        <title>Draft genome sequence of Buttiauxella izardii CCUG 35510T.</title>
        <authorList>
            <person name="Salva-Serra F."/>
            <person name="Marathe N."/>
            <person name="Moore E."/>
            <person name="Stadler-Svensson L."/>
            <person name="Engstrom-Jakobsson H."/>
        </authorList>
    </citation>
    <scope>NUCLEOTIDE SEQUENCE [LARGE SCALE GENOMIC DNA]</scope>
    <source>
        <strain evidence="2 3">CCUG 35510</strain>
    </source>
</reference>
<feature type="transmembrane region" description="Helical" evidence="1">
    <location>
        <begin position="300"/>
        <end position="319"/>
    </location>
</feature>
<feature type="transmembrane region" description="Helical" evidence="1">
    <location>
        <begin position="57"/>
        <end position="77"/>
    </location>
</feature>